<feature type="region of interest" description="Disordered" evidence="1">
    <location>
        <begin position="1"/>
        <end position="40"/>
    </location>
</feature>
<comment type="caution">
    <text evidence="2">The sequence shown here is derived from an EMBL/GenBank/DDBJ whole genome shotgun (WGS) entry which is preliminary data.</text>
</comment>
<protein>
    <submittedName>
        <fullName evidence="2">Uncharacterized protein</fullName>
    </submittedName>
</protein>
<reference evidence="2 3" key="1">
    <citation type="submission" date="2018-04" db="EMBL/GenBank/DDBJ databases">
        <authorList>
            <person name="Zhang X."/>
            <person name="Yuan J."/>
            <person name="Li F."/>
            <person name="Xiang J."/>
        </authorList>
    </citation>
    <scope>NUCLEOTIDE SEQUENCE [LARGE SCALE GENOMIC DNA]</scope>
    <source>
        <tissue evidence="2">Muscle</tissue>
    </source>
</reference>
<evidence type="ECO:0000313" key="3">
    <source>
        <dbReference type="Proteomes" id="UP000283509"/>
    </source>
</evidence>
<name>A0A3R7PX87_PENVA</name>
<accession>A0A3R7PX87</accession>
<evidence type="ECO:0000313" key="2">
    <source>
        <dbReference type="EMBL" id="ROT79991.1"/>
    </source>
</evidence>
<gene>
    <name evidence="2" type="ORF">C7M84_001262</name>
</gene>
<dbReference type="AlphaFoldDB" id="A0A3R7PX87"/>
<proteinExistence type="predicted"/>
<feature type="compositionally biased region" description="Basic and acidic residues" evidence="1">
    <location>
        <begin position="1"/>
        <end position="16"/>
    </location>
</feature>
<evidence type="ECO:0000256" key="1">
    <source>
        <dbReference type="SAM" id="MobiDB-lite"/>
    </source>
</evidence>
<dbReference type="EMBL" id="QCYY01001167">
    <property type="protein sequence ID" value="ROT79991.1"/>
    <property type="molecule type" value="Genomic_DNA"/>
</dbReference>
<organism evidence="2 3">
    <name type="scientific">Penaeus vannamei</name>
    <name type="common">Whiteleg shrimp</name>
    <name type="synonym">Litopenaeus vannamei</name>
    <dbReference type="NCBI Taxonomy" id="6689"/>
    <lineage>
        <taxon>Eukaryota</taxon>
        <taxon>Metazoa</taxon>
        <taxon>Ecdysozoa</taxon>
        <taxon>Arthropoda</taxon>
        <taxon>Crustacea</taxon>
        <taxon>Multicrustacea</taxon>
        <taxon>Malacostraca</taxon>
        <taxon>Eumalacostraca</taxon>
        <taxon>Eucarida</taxon>
        <taxon>Decapoda</taxon>
        <taxon>Dendrobranchiata</taxon>
        <taxon>Penaeoidea</taxon>
        <taxon>Penaeidae</taxon>
        <taxon>Penaeus</taxon>
    </lineage>
</organism>
<feature type="compositionally biased region" description="Polar residues" evidence="1">
    <location>
        <begin position="17"/>
        <end position="40"/>
    </location>
</feature>
<dbReference type="Proteomes" id="UP000283509">
    <property type="component" value="Unassembled WGS sequence"/>
</dbReference>
<sequence>MVRCKLEGRDDQRNFHVSDSNPGQPSATPSSCSTGKAGSSGSVKEATMANMFASVVLALGLVLGASAQYESHGRIPEPRVARPVTETVTRTDTVTHTFRVTTTSDIWVTESTFVELPVTVYTTERDFVPEVARTVTSVLRVTTTPVAIKTAEEFVNPSRTFVSVFTSFVTTTETVKFWQSIYHVSTDYQVTTLPVWTTQELVQHVITTTTRYVTNIVTSTQLYGH</sequence>
<dbReference type="OrthoDB" id="6377714at2759"/>
<keyword evidence="3" id="KW-1185">Reference proteome</keyword>
<reference evidence="2 3" key="2">
    <citation type="submission" date="2019-01" db="EMBL/GenBank/DDBJ databases">
        <title>The decoding of complex shrimp genome reveals the adaptation for benthos swimmer, frequently molting mechanism and breeding impact on genome.</title>
        <authorList>
            <person name="Sun Y."/>
            <person name="Gao Y."/>
            <person name="Yu Y."/>
        </authorList>
    </citation>
    <scope>NUCLEOTIDE SEQUENCE [LARGE SCALE GENOMIC DNA]</scope>
    <source>
        <tissue evidence="2">Muscle</tissue>
    </source>
</reference>